<sequence>MPGPSSVRRRTTLAATTVLALGATLAAPAAAQAADRPTDPTALERVARSLQQPGPLATADPQRSERLSPRSAAPGGPASATLQQAVQGVVDDGAVGMTVRVDTASATTAAAAGRRDITRKAPAKTNSPFRVASNTKMMVATTAMQLVEDGTWSLDTTVDDVWPGLIGARGSQVTVRNLLQHSSGLPDGVSPLIVANAGGDVTINGAAKALAADYEPEQVLQAALAKPWLFEPGTQAVYSNTGYIVLGMLLEKQTGKPLAQLLEQRIFTPAGMQHTRYATTPKLTGNSLMDVLKSDGAAISLNRFDPELFAAAGAVVSTTEDLSDFTRALMTGRLVSKQTLTTMQQTRKVTTAVGPDGTAYSIDYGLGIYRLPDPCQPGAFLWGHDGATFGTLSLAVSSADGTRQVSAGWNGRYINTDGSTPYNPDDALAPALLASCD</sequence>
<dbReference type="PROSITE" id="PS51318">
    <property type="entry name" value="TAT"/>
    <property type="match status" value="1"/>
</dbReference>
<keyword evidence="2" id="KW-0732">Signal</keyword>
<feature type="domain" description="Beta-lactamase-related" evidence="3">
    <location>
        <begin position="84"/>
        <end position="391"/>
    </location>
</feature>
<dbReference type="InterPro" id="IPR001466">
    <property type="entry name" value="Beta-lactam-related"/>
</dbReference>
<evidence type="ECO:0000259" key="3">
    <source>
        <dbReference type="Pfam" id="PF00144"/>
    </source>
</evidence>
<keyword evidence="5" id="KW-1185">Reference proteome</keyword>
<dbReference type="InterPro" id="IPR006311">
    <property type="entry name" value="TAT_signal"/>
</dbReference>
<dbReference type="SUPFAM" id="SSF56601">
    <property type="entry name" value="beta-lactamase/transpeptidase-like"/>
    <property type="match status" value="1"/>
</dbReference>
<dbReference type="Pfam" id="PF00144">
    <property type="entry name" value="Beta-lactamase"/>
    <property type="match status" value="1"/>
</dbReference>
<name>A0A849HKI3_9MICO</name>
<feature type="signal peptide" evidence="2">
    <location>
        <begin position="1"/>
        <end position="33"/>
    </location>
</feature>
<evidence type="ECO:0000313" key="5">
    <source>
        <dbReference type="Proteomes" id="UP000588586"/>
    </source>
</evidence>
<evidence type="ECO:0000256" key="2">
    <source>
        <dbReference type="SAM" id="SignalP"/>
    </source>
</evidence>
<dbReference type="Proteomes" id="UP000588586">
    <property type="component" value="Unassembled WGS sequence"/>
</dbReference>
<reference evidence="4 5" key="1">
    <citation type="submission" date="2020-04" db="EMBL/GenBank/DDBJ databases">
        <title>Knoellia sp. isolate from air conditioner.</title>
        <authorList>
            <person name="Chea S."/>
            <person name="Kim D.-U."/>
        </authorList>
    </citation>
    <scope>NUCLEOTIDE SEQUENCE [LARGE SCALE GENOMIC DNA]</scope>
    <source>
        <strain evidence="4 5">DB2414S</strain>
    </source>
</reference>
<comment type="caution">
    <text evidence="4">The sequence shown here is derived from an EMBL/GenBank/DDBJ whole genome shotgun (WGS) entry which is preliminary data.</text>
</comment>
<feature type="chain" id="PRO_5032788280" evidence="2">
    <location>
        <begin position="34"/>
        <end position="437"/>
    </location>
</feature>
<gene>
    <name evidence="4" type="ORF">HJG52_18235</name>
</gene>
<dbReference type="PANTHER" id="PTHR46825">
    <property type="entry name" value="D-ALANYL-D-ALANINE-CARBOXYPEPTIDASE/ENDOPEPTIDASE AMPH"/>
    <property type="match status" value="1"/>
</dbReference>
<dbReference type="Gene3D" id="3.40.710.10">
    <property type="entry name" value="DD-peptidase/beta-lactamase superfamily"/>
    <property type="match status" value="1"/>
</dbReference>
<dbReference type="RefSeq" id="WP_171245048.1">
    <property type="nucleotide sequence ID" value="NZ_JABEPQ010000005.1"/>
</dbReference>
<dbReference type="InterPro" id="IPR012338">
    <property type="entry name" value="Beta-lactam/transpept-like"/>
</dbReference>
<evidence type="ECO:0000256" key="1">
    <source>
        <dbReference type="SAM" id="MobiDB-lite"/>
    </source>
</evidence>
<accession>A0A849HKI3</accession>
<evidence type="ECO:0000313" key="4">
    <source>
        <dbReference type="EMBL" id="NNM47928.1"/>
    </source>
</evidence>
<protein>
    <submittedName>
        <fullName evidence="4">Beta-lactamase family protein</fullName>
    </submittedName>
</protein>
<dbReference type="AlphaFoldDB" id="A0A849HKI3"/>
<feature type="region of interest" description="Disordered" evidence="1">
    <location>
        <begin position="28"/>
        <end position="79"/>
    </location>
</feature>
<dbReference type="PANTHER" id="PTHR46825:SF7">
    <property type="entry name" value="D-ALANYL-D-ALANINE CARBOXYPEPTIDASE"/>
    <property type="match status" value="1"/>
</dbReference>
<dbReference type="InterPro" id="IPR050491">
    <property type="entry name" value="AmpC-like"/>
</dbReference>
<proteinExistence type="predicted"/>
<dbReference type="EMBL" id="JABEPQ010000005">
    <property type="protein sequence ID" value="NNM47928.1"/>
    <property type="molecule type" value="Genomic_DNA"/>
</dbReference>
<organism evidence="4 5">
    <name type="scientific">Knoellia koreensis</name>
    <dbReference type="NCBI Taxonomy" id="2730921"/>
    <lineage>
        <taxon>Bacteria</taxon>
        <taxon>Bacillati</taxon>
        <taxon>Actinomycetota</taxon>
        <taxon>Actinomycetes</taxon>
        <taxon>Micrococcales</taxon>
        <taxon>Intrasporangiaceae</taxon>
        <taxon>Knoellia</taxon>
    </lineage>
</organism>
<feature type="compositionally biased region" description="Low complexity" evidence="1">
    <location>
        <begin position="28"/>
        <end position="41"/>
    </location>
</feature>